<dbReference type="AlphaFoldDB" id="A0A6A6R0X0"/>
<feature type="compositionally biased region" description="Basic and acidic residues" evidence="1">
    <location>
        <begin position="328"/>
        <end position="341"/>
    </location>
</feature>
<evidence type="ECO:0000313" key="2">
    <source>
        <dbReference type="EMBL" id="KAF2497483.1"/>
    </source>
</evidence>
<feature type="compositionally biased region" description="Basic and acidic residues" evidence="1">
    <location>
        <begin position="353"/>
        <end position="363"/>
    </location>
</feature>
<reference evidence="2" key="1">
    <citation type="journal article" date="2020" name="Stud. Mycol.">
        <title>101 Dothideomycetes genomes: a test case for predicting lifestyles and emergence of pathogens.</title>
        <authorList>
            <person name="Haridas S."/>
            <person name="Albert R."/>
            <person name="Binder M."/>
            <person name="Bloem J."/>
            <person name="Labutti K."/>
            <person name="Salamov A."/>
            <person name="Andreopoulos B."/>
            <person name="Baker S."/>
            <person name="Barry K."/>
            <person name="Bills G."/>
            <person name="Bluhm B."/>
            <person name="Cannon C."/>
            <person name="Castanera R."/>
            <person name="Culley D."/>
            <person name="Daum C."/>
            <person name="Ezra D."/>
            <person name="Gonzalez J."/>
            <person name="Henrissat B."/>
            <person name="Kuo A."/>
            <person name="Liang C."/>
            <person name="Lipzen A."/>
            <person name="Lutzoni F."/>
            <person name="Magnuson J."/>
            <person name="Mondo S."/>
            <person name="Nolan M."/>
            <person name="Ohm R."/>
            <person name="Pangilinan J."/>
            <person name="Park H.-J."/>
            <person name="Ramirez L."/>
            <person name="Alfaro M."/>
            <person name="Sun H."/>
            <person name="Tritt A."/>
            <person name="Yoshinaga Y."/>
            <person name="Zwiers L.-H."/>
            <person name="Turgeon B."/>
            <person name="Goodwin S."/>
            <person name="Spatafora J."/>
            <person name="Crous P."/>
            <person name="Grigoriev I."/>
        </authorList>
    </citation>
    <scope>NUCLEOTIDE SEQUENCE</scope>
    <source>
        <strain evidence="2">CBS 269.34</strain>
    </source>
</reference>
<sequence length="369" mass="39570">MSSPLGGTDQAPAATPQGQTVLGIQSRLSYADIQRLMADKKAGGEWEEMLLLSRTGLQASENRLCQQPASKLHRLSCGHWVYVHHPEKCATNCMAIENGDLLDAEGLAPEFGCRLCHRASNTDKKANKQKAKSWPELLLEEHETGPSGEDLALAPLRQCFIAYVAFDGTIIPCLDKTDAAAIRILWYKEDADHSPVVLPIRPDLHPIFRGQPTTRATASASNDPVHAAPTEPKAMRGSGAPHNAPKGPSSMQSPKGKGVPKQSPKGKGVSKQSPKGKGAFKQSPKGKYSGGSRAFEVMRGMSTGQFAAGGGRQSGGEMEGEGLPYGDEGVKYKPGREDGEMVPRATADDEEDAKQLREAENTFDKMNLG</sequence>
<evidence type="ECO:0000256" key="1">
    <source>
        <dbReference type="SAM" id="MobiDB-lite"/>
    </source>
</evidence>
<feature type="compositionally biased region" description="Polar residues" evidence="1">
    <location>
        <begin position="211"/>
        <end position="222"/>
    </location>
</feature>
<keyword evidence="3" id="KW-1185">Reference proteome</keyword>
<name>A0A6A6R0X0_9PEZI</name>
<gene>
    <name evidence="2" type="ORF">BU16DRAFT_605956</name>
</gene>
<protein>
    <submittedName>
        <fullName evidence="2">Uncharacterized protein</fullName>
    </submittedName>
</protein>
<accession>A0A6A6R0X0</accession>
<dbReference type="Proteomes" id="UP000799750">
    <property type="component" value="Unassembled WGS sequence"/>
</dbReference>
<proteinExistence type="predicted"/>
<dbReference type="EMBL" id="MU004186">
    <property type="protein sequence ID" value="KAF2497483.1"/>
    <property type="molecule type" value="Genomic_DNA"/>
</dbReference>
<evidence type="ECO:0000313" key="3">
    <source>
        <dbReference type="Proteomes" id="UP000799750"/>
    </source>
</evidence>
<feature type="region of interest" description="Disordered" evidence="1">
    <location>
        <begin position="208"/>
        <end position="369"/>
    </location>
</feature>
<organism evidence="2 3">
    <name type="scientific">Lophium mytilinum</name>
    <dbReference type="NCBI Taxonomy" id="390894"/>
    <lineage>
        <taxon>Eukaryota</taxon>
        <taxon>Fungi</taxon>
        <taxon>Dikarya</taxon>
        <taxon>Ascomycota</taxon>
        <taxon>Pezizomycotina</taxon>
        <taxon>Dothideomycetes</taxon>
        <taxon>Pleosporomycetidae</taxon>
        <taxon>Mytilinidiales</taxon>
        <taxon>Mytilinidiaceae</taxon>
        <taxon>Lophium</taxon>
    </lineage>
</organism>